<evidence type="ECO:0000313" key="9">
    <source>
        <dbReference type="EMBL" id="SQI40500.1"/>
    </source>
</evidence>
<feature type="transmembrane region" description="Helical" evidence="8">
    <location>
        <begin position="27"/>
        <end position="46"/>
    </location>
</feature>
<organism evidence="9 10">
    <name type="scientific">Leminorella richardii</name>
    <dbReference type="NCBI Taxonomy" id="158841"/>
    <lineage>
        <taxon>Bacteria</taxon>
        <taxon>Pseudomonadati</taxon>
        <taxon>Pseudomonadota</taxon>
        <taxon>Gammaproteobacteria</taxon>
        <taxon>Enterobacterales</taxon>
        <taxon>Budviciaceae</taxon>
        <taxon>Leminorella</taxon>
    </lineage>
</organism>
<evidence type="ECO:0000313" key="10">
    <source>
        <dbReference type="Proteomes" id="UP000249005"/>
    </source>
</evidence>
<feature type="transmembrane region" description="Helical" evidence="8">
    <location>
        <begin position="52"/>
        <end position="72"/>
    </location>
</feature>
<dbReference type="EMBL" id="LS483470">
    <property type="protein sequence ID" value="SQI40500.1"/>
    <property type="molecule type" value="Genomic_DNA"/>
</dbReference>
<evidence type="ECO:0000256" key="6">
    <source>
        <dbReference type="ARBA" id="ARBA00022989"/>
    </source>
</evidence>
<keyword evidence="4" id="KW-1003">Cell membrane</keyword>
<protein>
    <submittedName>
        <fullName evidence="9">Cryptic C4-dicarboxylate transporter DcuD</fullName>
    </submittedName>
</protein>
<keyword evidence="6 8" id="KW-1133">Transmembrane helix</keyword>
<dbReference type="Pfam" id="PF03606">
    <property type="entry name" value="DcuC"/>
    <property type="match status" value="1"/>
</dbReference>
<keyword evidence="7 8" id="KW-0472">Membrane</keyword>
<dbReference type="KEGG" id="lri:NCTC12151_01663"/>
<evidence type="ECO:0000256" key="1">
    <source>
        <dbReference type="ARBA" id="ARBA00004651"/>
    </source>
</evidence>
<feature type="transmembrane region" description="Helical" evidence="8">
    <location>
        <begin position="189"/>
        <end position="209"/>
    </location>
</feature>
<dbReference type="Proteomes" id="UP000249005">
    <property type="component" value="Chromosome 1"/>
</dbReference>
<dbReference type="OrthoDB" id="1675518at2"/>
<dbReference type="NCBIfam" id="TIGR00771">
    <property type="entry name" value="DcuC"/>
    <property type="match status" value="1"/>
</dbReference>
<comment type="subcellular location">
    <subcellularLocation>
        <location evidence="1">Cell membrane</location>
        <topology evidence="1">Multi-pass membrane protein</topology>
    </subcellularLocation>
</comment>
<feature type="transmembrane region" description="Helical" evidence="8">
    <location>
        <begin position="265"/>
        <end position="283"/>
    </location>
</feature>
<feature type="transmembrane region" description="Helical" evidence="8">
    <location>
        <begin position="6"/>
        <end position="22"/>
    </location>
</feature>
<feature type="transmembrane region" description="Helical" evidence="8">
    <location>
        <begin position="303"/>
        <end position="323"/>
    </location>
</feature>
<gene>
    <name evidence="9" type="primary">dcuD_4</name>
    <name evidence="9" type="ORF">NCTC12151_01663</name>
</gene>
<evidence type="ECO:0000256" key="2">
    <source>
        <dbReference type="ARBA" id="ARBA00005275"/>
    </source>
</evidence>
<evidence type="ECO:0000256" key="3">
    <source>
        <dbReference type="ARBA" id="ARBA00022448"/>
    </source>
</evidence>
<accession>A0A2X4V5E6</accession>
<dbReference type="NCBIfam" id="NF037994">
    <property type="entry name" value="DcuC_1"/>
    <property type="match status" value="1"/>
</dbReference>
<dbReference type="RefSeq" id="WP_111740207.1">
    <property type="nucleotide sequence ID" value="NZ_LR698987.1"/>
</dbReference>
<dbReference type="PANTHER" id="PTHR42002">
    <property type="entry name" value="ANAEROBIC C4-DICARBOXYLATE TRANSPORTER DCUC-RELATED"/>
    <property type="match status" value="1"/>
</dbReference>
<keyword evidence="10" id="KW-1185">Reference proteome</keyword>
<name>A0A2X4V5E6_9GAMM</name>
<keyword evidence="3" id="KW-0813">Transport</keyword>
<evidence type="ECO:0000256" key="8">
    <source>
        <dbReference type="SAM" id="Phobius"/>
    </source>
</evidence>
<reference evidence="9 10" key="1">
    <citation type="submission" date="2018-06" db="EMBL/GenBank/DDBJ databases">
        <authorList>
            <consortium name="Pathogen Informatics"/>
            <person name="Doyle S."/>
        </authorList>
    </citation>
    <scope>NUCLEOTIDE SEQUENCE [LARGE SCALE GENOMIC DNA]</scope>
    <source>
        <strain evidence="9 10">NCTC12151</strain>
    </source>
</reference>
<dbReference type="InterPro" id="IPR018385">
    <property type="entry name" value="C4_dicarb_anaerob_car-like"/>
</dbReference>
<comment type="similarity">
    <text evidence="2">Belongs to the DcuC/DcuD transporter (TC 2.A.61) family.</text>
</comment>
<feature type="transmembrane region" description="Helical" evidence="8">
    <location>
        <begin position="343"/>
        <end position="362"/>
    </location>
</feature>
<feature type="transmembrane region" description="Helical" evidence="8">
    <location>
        <begin position="84"/>
        <end position="107"/>
    </location>
</feature>
<evidence type="ECO:0000256" key="4">
    <source>
        <dbReference type="ARBA" id="ARBA00022475"/>
    </source>
</evidence>
<proteinExistence type="inferred from homology"/>
<dbReference type="GO" id="GO:0005886">
    <property type="term" value="C:plasma membrane"/>
    <property type="evidence" value="ECO:0007669"/>
    <property type="project" value="UniProtKB-SubCell"/>
</dbReference>
<evidence type="ECO:0000256" key="7">
    <source>
        <dbReference type="ARBA" id="ARBA00023136"/>
    </source>
</evidence>
<feature type="transmembrane region" description="Helical" evidence="8">
    <location>
        <begin position="237"/>
        <end position="259"/>
    </location>
</feature>
<sequence>MIIQIIALVIVAITIYLLIKQYETRMVLIGSGLIMGLVALNPMAGLDAFAKSMTSASLIQAICASMGFAYVMKFTKCDMHLVKALTGMMTRLGFFLIPATVVVTYFINIAIPSAAGCAAAVGATMIPLLIGARIHPAIAGAAVLSGTIGSFLSPGMSHNAFVSNLYNEIMVGTDGFTKMEVIDLIKHHAPYSIAIGVIGAVSLSIVALVRKEFRIQPVEGETNAASADGKEEGGANYLYATAPFIPLILLLIAGTTTWFGSVKMTVPAAMVIGAIYALVITRCSPTNMTKQFFSGMGNAYGDVLGIIIAAGVFAAGLNASGLIDSFIYFLTHNPELARWGGTIGPFLMGIITGSGDAAALAFNETVTRHAAAFGYTIPDLGMAAAMGGALGRTMSPIAGVTIVCAGLAAANPVELIKRTAPGMIVGVIFVALVML</sequence>
<dbReference type="InterPro" id="IPR004669">
    <property type="entry name" value="C4_dicarb_anaerob_car"/>
</dbReference>
<evidence type="ECO:0000256" key="5">
    <source>
        <dbReference type="ARBA" id="ARBA00022692"/>
    </source>
</evidence>
<dbReference type="AlphaFoldDB" id="A0A2X4V5E6"/>
<keyword evidence="5 8" id="KW-0812">Transmembrane</keyword>
<dbReference type="GO" id="GO:0015556">
    <property type="term" value="F:C4-dicarboxylate transmembrane transporter activity"/>
    <property type="evidence" value="ECO:0007669"/>
    <property type="project" value="InterPro"/>
</dbReference>
<dbReference type="PANTHER" id="PTHR42002:SF2">
    <property type="entry name" value="ANAEROBIC C4-DICARBOXYLATE TRANSPORTER DCUC-RELATED"/>
    <property type="match status" value="1"/>
</dbReference>
<feature type="transmembrane region" description="Helical" evidence="8">
    <location>
        <begin position="137"/>
        <end position="156"/>
    </location>
</feature>